<dbReference type="InterPro" id="IPR027417">
    <property type="entry name" value="P-loop_NTPase"/>
</dbReference>
<accession>A0A6L5YA56</accession>
<dbReference type="PANTHER" id="PTHR34388">
    <property type="entry name" value="DNA POLYMERASE III SUBUNIT DELTA"/>
    <property type="match status" value="1"/>
</dbReference>
<dbReference type="Gene3D" id="1.10.8.60">
    <property type="match status" value="1"/>
</dbReference>
<dbReference type="GO" id="GO:0006261">
    <property type="term" value="P:DNA-templated DNA replication"/>
    <property type="evidence" value="ECO:0007669"/>
    <property type="project" value="TreeGrafter"/>
</dbReference>
<name>A0A6L5YA56_9BACT</name>
<sequence>MPALVLIAAPAGAQPRLRAETLSAYEKKGYVLDRRLETAAWPELFEEALTPSLFVPRRIFEVDDGRSLGVLPDKYKKYVERGDADVIFLIHSDKSLQKELGDVFETAFSVPYETAPYWPSQRVGWLQRIARASGCTLDAAAAALLAEWIEDEEELRSEVDKLAKAAPNKRITVQQVNSLSMDEGGKGVLNLLDAVAKADVAAAVKNLAILREEGELIPALAAVHKRVRGAMFAARLGDAGAGAVHLTNFQTKTARAMAQTYGPELLSLWLGELIRLSWSERSGEGEGWEGLEKLLLAVMSRAAG</sequence>
<evidence type="ECO:0000256" key="4">
    <source>
        <dbReference type="ARBA" id="ARBA00022932"/>
    </source>
</evidence>
<keyword evidence="1" id="KW-0808">Transferase</keyword>
<dbReference type="RefSeq" id="WP_154528284.1">
    <property type="nucleotide sequence ID" value="NZ_VUNH01000003.1"/>
</dbReference>
<dbReference type="GO" id="GO:0003677">
    <property type="term" value="F:DNA binding"/>
    <property type="evidence" value="ECO:0007669"/>
    <property type="project" value="UniProtKB-KW"/>
</dbReference>
<dbReference type="InterPro" id="IPR005790">
    <property type="entry name" value="DNA_polIII_delta"/>
</dbReference>
<dbReference type="NCBIfam" id="TIGR01128">
    <property type="entry name" value="holA"/>
    <property type="match status" value="1"/>
</dbReference>
<dbReference type="Proteomes" id="UP000473699">
    <property type="component" value="Unassembled WGS sequence"/>
</dbReference>
<evidence type="ECO:0000313" key="5">
    <source>
        <dbReference type="EMBL" id="MST55179.1"/>
    </source>
</evidence>
<dbReference type="PANTHER" id="PTHR34388:SF1">
    <property type="entry name" value="DNA POLYMERASE III SUBUNIT DELTA"/>
    <property type="match status" value="1"/>
</dbReference>
<keyword evidence="3" id="KW-0235">DNA replication</keyword>
<comment type="caution">
    <text evidence="5">The sequence shown here is derived from an EMBL/GenBank/DDBJ whole genome shotgun (WGS) entry which is preliminary data.</text>
</comment>
<evidence type="ECO:0000256" key="1">
    <source>
        <dbReference type="ARBA" id="ARBA00022679"/>
    </source>
</evidence>
<dbReference type="EMBL" id="VUNH01000003">
    <property type="protein sequence ID" value="MST55179.1"/>
    <property type="molecule type" value="Genomic_DNA"/>
</dbReference>
<dbReference type="GO" id="GO:0009360">
    <property type="term" value="C:DNA polymerase III complex"/>
    <property type="evidence" value="ECO:0007669"/>
    <property type="project" value="TreeGrafter"/>
</dbReference>
<dbReference type="AlphaFoldDB" id="A0A6L5YA56"/>
<reference evidence="5 6" key="1">
    <citation type="submission" date="2019-08" db="EMBL/GenBank/DDBJ databases">
        <title>In-depth cultivation of the pig gut microbiome towards novel bacterial diversity and tailored functional studies.</title>
        <authorList>
            <person name="Wylensek D."/>
            <person name="Hitch T.C.A."/>
            <person name="Clavel T."/>
        </authorList>
    </citation>
    <scope>NUCLEOTIDE SEQUENCE [LARGE SCALE GENOMIC DNA]</scope>
    <source>
        <strain evidence="5 6">SM-530-WT-4B</strain>
    </source>
</reference>
<gene>
    <name evidence="5" type="ORF">FYJ74_03870</name>
</gene>
<evidence type="ECO:0000256" key="3">
    <source>
        <dbReference type="ARBA" id="ARBA00022705"/>
    </source>
</evidence>
<evidence type="ECO:0000256" key="2">
    <source>
        <dbReference type="ARBA" id="ARBA00022695"/>
    </source>
</evidence>
<organism evidence="5 6">
    <name type="scientific">Pyramidobacter porci</name>
    <dbReference type="NCBI Taxonomy" id="2605789"/>
    <lineage>
        <taxon>Bacteria</taxon>
        <taxon>Thermotogati</taxon>
        <taxon>Synergistota</taxon>
        <taxon>Synergistia</taxon>
        <taxon>Synergistales</taxon>
        <taxon>Dethiosulfovibrionaceae</taxon>
        <taxon>Pyramidobacter</taxon>
    </lineage>
</organism>
<proteinExistence type="predicted"/>
<evidence type="ECO:0000313" key="6">
    <source>
        <dbReference type="Proteomes" id="UP000473699"/>
    </source>
</evidence>
<dbReference type="GO" id="GO:0003887">
    <property type="term" value="F:DNA-directed DNA polymerase activity"/>
    <property type="evidence" value="ECO:0007669"/>
    <property type="project" value="UniProtKB-KW"/>
</dbReference>
<keyword evidence="6" id="KW-1185">Reference proteome</keyword>
<keyword evidence="2" id="KW-0548">Nucleotidyltransferase</keyword>
<dbReference type="SUPFAM" id="SSF52540">
    <property type="entry name" value="P-loop containing nucleoside triphosphate hydrolases"/>
    <property type="match status" value="1"/>
</dbReference>
<keyword evidence="4" id="KW-0239">DNA-directed DNA polymerase</keyword>
<keyword evidence="5" id="KW-0238">DNA-binding</keyword>
<protein>
    <submittedName>
        <fullName evidence="5">DNA-binding protein</fullName>
    </submittedName>
</protein>